<comment type="caution">
    <text evidence="2">The sequence shown here is derived from an EMBL/GenBank/DDBJ whole genome shotgun (WGS) entry which is preliminary data.</text>
</comment>
<keyword evidence="3" id="KW-1185">Reference proteome</keyword>
<organism evidence="2 3">
    <name type="scientific">Paenibacillus crassostreae</name>
    <dbReference type="NCBI Taxonomy" id="1763538"/>
    <lineage>
        <taxon>Bacteria</taxon>
        <taxon>Bacillati</taxon>
        <taxon>Bacillota</taxon>
        <taxon>Bacilli</taxon>
        <taxon>Bacillales</taxon>
        <taxon>Paenibacillaceae</taxon>
        <taxon>Paenibacillus</taxon>
    </lineage>
</organism>
<dbReference type="EMBL" id="LSFN01000005">
    <property type="protein sequence ID" value="OAB76485.1"/>
    <property type="molecule type" value="Genomic_DNA"/>
</dbReference>
<protein>
    <submittedName>
        <fullName evidence="2">Uncharacterized protein</fullName>
    </submittedName>
</protein>
<feature type="region of interest" description="Disordered" evidence="1">
    <location>
        <begin position="1"/>
        <end position="54"/>
    </location>
</feature>
<accession>A0A167FEY6</accession>
<evidence type="ECO:0000256" key="1">
    <source>
        <dbReference type="SAM" id="MobiDB-lite"/>
    </source>
</evidence>
<name>A0A167FEY6_9BACL</name>
<proteinExistence type="predicted"/>
<dbReference type="KEGG" id="pcx:LPB68_00040"/>
<dbReference type="AlphaFoldDB" id="A0A167FEY6"/>
<reference evidence="2 3" key="1">
    <citation type="submission" date="2016-02" db="EMBL/GenBank/DDBJ databases">
        <title>Paenibacillus sp. LPB0068, isolated from Crassostrea gigas.</title>
        <authorList>
            <person name="Shin S.-K."/>
            <person name="Yi H."/>
        </authorList>
    </citation>
    <scope>NUCLEOTIDE SEQUENCE [LARGE SCALE GENOMIC DNA]</scope>
    <source>
        <strain evidence="2 3">LPB0068</strain>
    </source>
</reference>
<gene>
    <name evidence="2" type="ORF">PNBC_03480</name>
</gene>
<dbReference type="KEGG" id="pcx:LPB68_21260"/>
<evidence type="ECO:0000313" key="2">
    <source>
        <dbReference type="EMBL" id="OAB76485.1"/>
    </source>
</evidence>
<dbReference type="OrthoDB" id="2665412at2"/>
<evidence type="ECO:0000313" key="3">
    <source>
        <dbReference type="Proteomes" id="UP000077134"/>
    </source>
</evidence>
<feature type="compositionally biased region" description="Polar residues" evidence="1">
    <location>
        <begin position="18"/>
        <end position="28"/>
    </location>
</feature>
<dbReference type="Proteomes" id="UP000077134">
    <property type="component" value="Unassembled WGS sequence"/>
</dbReference>
<dbReference type="RefSeq" id="WP_068655230.1">
    <property type="nucleotide sequence ID" value="NZ_CP017770.1"/>
</dbReference>
<sequence length="77" mass="8841">MSKDKVWNKGKHNGGASKGSNNKVQPQSIEKIPLNHDDGTENDPFNKVQRMDRTNWVERPTRIVREIAKNDETKPND</sequence>